<reference evidence="2 3" key="1">
    <citation type="journal article" date="2018" name="IMA Fungus">
        <title>IMA Genome-F 10: Nine draft genome sequences of Claviceps purpurea s.lat., including C. arundinis, C. humidiphila, and C. cf. spartinae, pseudomolecules for the pitch canker pathogen Fusarium circinatum, draft genome of Davidsoniella eucalypti, Grosmannia galeiformis, Quambalaria eucalypti, and Teratosphaeria destructans.</title>
        <authorList>
            <person name="Wingfield B.D."/>
            <person name="Liu M."/>
            <person name="Nguyen H.D."/>
            <person name="Lane F.A."/>
            <person name="Morgan S.W."/>
            <person name="De Vos L."/>
            <person name="Wilken P.M."/>
            <person name="Duong T.A."/>
            <person name="Aylward J."/>
            <person name="Coetzee M.P."/>
            <person name="Dadej K."/>
            <person name="De Beer Z.W."/>
            <person name="Findlay W."/>
            <person name="Havenga M."/>
            <person name="Kolarik M."/>
            <person name="Menzies J.G."/>
            <person name="Naidoo K."/>
            <person name="Pochopski O."/>
            <person name="Shoukouhi P."/>
            <person name="Santana Q.C."/>
            <person name="Seifert K.A."/>
            <person name="Soal N."/>
            <person name="Steenkamp E.T."/>
            <person name="Tatham C.T."/>
            <person name="van der Nest M.A."/>
            <person name="Wingfield M.J."/>
        </authorList>
    </citation>
    <scope>NUCLEOTIDE SEQUENCE [LARGE SCALE GENOMIC DNA]</scope>
    <source>
        <strain evidence="2">CMW44962</strain>
    </source>
</reference>
<feature type="region of interest" description="Disordered" evidence="1">
    <location>
        <begin position="148"/>
        <end position="476"/>
    </location>
</feature>
<proteinExistence type="predicted"/>
<feature type="non-terminal residue" evidence="2">
    <location>
        <position position="1"/>
    </location>
</feature>
<feature type="compositionally biased region" description="Basic and acidic residues" evidence="1">
    <location>
        <begin position="315"/>
        <end position="341"/>
    </location>
</feature>
<organism evidence="2 3">
    <name type="scientific">Teratosphaeria destructans</name>
    <dbReference type="NCBI Taxonomy" id="418781"/>
    <lineage>
        <taxon>Eukaryota</taxon>
        <taxon>Fungi</taxon>
        <taxon>Dikarya</taxon>
        <taxon>Ascomycota</taxon>
        <taxon>Pezizomycotina</taxon>
        <taxon>Dothideomycetes</taxon>
        <taxon>Dothideomycetidae</taxon>
        <taxon>Mycosphaerellales</taxon>
        <taxon>Teratosphaeriaceae</taxon>
        <taxon>Teratosphaeria</taxon>
    </lineage>
</organism>
<evidence type="ECO:0000256" key="1">
    <source>
        <dbReference type="SAM" id="MobiDB-lite"/>
    </source>
</evidence>
<evidence type="ECO:0000313" key="2">
    <source>
        <dbReference type="EMBL" id="KAH9826898.1"/>
    </source>
</evidence>
<accession>A0A9W7W1J5</accession>
<evidence type="ECO:0000313" key="3">
    <source>
        <dbReference type="Proteomes" id="UP001138500"/>
    </source>
</evidence>
<name>A0A9W7W1J5_9PEZI</name>
<sequence>VTTQDASFTASIALTVSAGIKIAVIHRNPTTCSASLRQKYRINAGHIEQAVMHRSEGLADLSRNLSIASVTVGNGSHGRLLLLPHHAVHRAHSPAAAATPADQRDLSPQLDVSLHRGRNRQGLNLAFTTAESIVCAKPVVNILAMPSYYPADDSSPSKDARPPRRSHRGGSRGYDDHEPRQRVPKTAPRAARETSRHDSPRDEVRHRTPRQKDVYDASDEDDVAPPKRSGRKGRDGHRPSDGSPPLPRPPLGEDRGPSVGAKKSRHRGEEADGGEETTLPSRSRAPANDAASDDGPPPHKSNARDESHGAQSKPRRGDHGRDHDEGHRRSKRDDRTRRQAAYDDESEYESKPRRRGERDRDRYDKYEDRGYRSEAPKRRDRDVYDRGYGTDYGRRARRDRERDRPRDAGHGGSSGRHRRDHDDYDRRYDRRDRERDRDAYRESERDRDPYRDAERDRYAGGGRERRSSGRKKLDMGQVMQQGQKHWQTVAPVAKPALAALAKKYLVE</sequence>
<dbReference type="Proteomes" id="UP001138500">
    <property type="component" value="Unassembled WGS sequence"/>
</dbReference>
<reference evidence="2 3" key="2">
    <citation type="journal article" date="2021" name="Curr. Genet.">
        <title>Genetic response to nitrogen starvation in the aggressive Eucalyptus foliar pathogen Teratosphaeria destructans.</title>
        <authorList>
            <person name="Havenga M."/>
            <person name="Wingfield B.D."/>
            <person name="Wingfield M.J."/>
            <person name="Dreyer L.L."/>
            <person name="Roets F."/>
            <person name="Aylward J."/>
        </authorList>
    </citation>
    <scope>NUCLEOTIDE SEQUENCE [LARGE SCALE GENOMIC DNA]</scope>
    <source>
        <strain evidence="2">CMW44962</strain>
    </source>
</reference>
<dbReference type="OrthoDB" id="10561623at2759"/>
<protein>
    <submittedName>
        <fullName evidence="2">Uncharacterized protein</fullName>
    </submittedName>
</protein>
<feature type="compositionally biased region" description="Basic and acidic residues" evidence="1">
    <location>
        <begin position="420"/>
        <end position="474"/>
    </location>
</feature>
<dbReference type="AlphaFoldDB" id="A0A9W7W1J5"/>
<feature type="compositionally biased region" description="Basic and acidic residues" evidence="1">
    <location>
        <begin position="190"/>
        <end position="215"/>
    </location>
</feature>
<comment type="caution">
    <text evidence="2">The sequence shown here is derived from an EMBL/GenBank/DDBJ whole genome shotgun (WGS) entry which is preliminary data.</text>
</comment>
<feature type="compositionally biased region" description="Basic and acidic residues" evidence="1">
    <location>
        <begin position="348"/>
        <end position="385"/>
    </location>
</feature>
<keyword evidence="3" id="KW-1185">Reference proteome</keyword>
<dbReference type="EMBL" id="RIBY02001945">
    <property type="protein sequence ID" value="KAH9826898.1"/>
    <property type="molecule type" value="Genomic_DNA"/>
</dbReference>
<gene>
    <name evidence="2" type="ORF">Tdes44962_MAKER03285</name>
</gene>
<feature type="compositionally biased region" description="Basic and acidic residues" evidence="1">
    <location>
        <begin position="392"/>
        <end position="409"/>
    </location>
</feature>